<evidence type="ECO:0008006" key="8">
    <source>
        <dbReference type="Google" id="ProtNLM"/>
    </source>
</evidence>
<keyword evidence="4 5" id="KW-0472">Membrane</keyword>
<evidence type="ECO:0000313" key="7">
    <source>
        <dbReference type="Proteomes" id="UP000005868"/>
    </source>
</evidence>
<keyword evidence="7" id="KW-1185">Reference proteome</keyword>
<dbReference type="KEGG" id="tli:Tlie_1790"/>
<sequence>MKGISKSTKETLLKLQQNEITEHHIYKLLARKMEGKNQKVLLKIASDEKRHAETWRAYTETAAKPNMLKVLFYLVLAFLFGVTFAIKIMERGEQSAEEAYQSISKEIPEAEQIAKEEDEHEKALIDMLDEERLKYIGSMVLGLNDALVELSGALAGFTFALTENRLVGVAGLITGIAATLSMGASEYLSQRSESGELHPLKAAIYTGIAYLITVTLLVAPYFIVPNVYLALLWALFDAFLVILFFSYFVSVVKDTPFRPALLEMTCISFGVAAVSFGIGLLARRFIPVDL</sequence>
<evidence type="ECO:0000256" key="2">
    <source>
        <dbReference type="ARBA" id="ARBA00022692"/>
    </source>
</evidence>
<keyword evidence="3 5" id="KW-1133">Transmembrane helix</keyword>
<dbReference type="CDD" id="cd01044">
    <property type="entry name" value="Ferritin_CCC1_N"/>
    <property type="match status" value="1"/>
</dbReference>
<evidence type="ECO:0000256" key="5">
    <source>
        <dbReference type="SAM" id="Phobius"/>
    </source>
</evidence>
<dbReference type="InterPro" id="IPR009078">
    <property type="entry name" value="Ferritin-like_SF"/>
</dbReference>
<comment type="subcellular location">
    <subcellularLocation>
        <location evidence="1">Endomembrane system</location>
        <topology evidence="1">Multi-pass membrane protein</topology>
    </subcellularLocation>
</comment>
<dbReference type="OrthoDB" id="9781287at2"/>
<proteinExistence type="predicted"/>
<feature type="transmembrane region" description="Helical" evidence="5">
    <location>
        <begin position="70"/>
        <end position="89"/>
    </location>
</feature>
<organism evidence="6 7">
    <name type="scientific">Thermovirga lienii (strain ATCC BAA-1197 / DSM 17291 / Cas60314)</name>
    <dbReference type="NCBI Taxonomy" id="580340"/>
    <lineage>
        <taxon>Bacteria</taxon>
        <taxon>Thermotogati</taxon>
        <taxon>Synergistota</taxon>
        <taxon>Synergistia</taxon>
        <taxon>Synergistales</taxon>
        <taxon>Thermovirgaceae</taxon>
        <taxon>Thermovirga</taxon>
    </lineage>
</organism>
<dbReference type="GO" id="GO:0012505">
    <property type="term" value="C:endomembrane system"/>
    <property type="evidence" value="ECO:0007669"/>
    <property type="project" value="UniProtKB-SubCell"/>
</dbReference>
<keyword evidence="2 5" id="KW-0812">Transmembrane</keyword>
<dbReference type="eggNOG" id="COG1633">
    <property type="taxonomic scope" value="Bacteria"/>
</dbReference>
<accession>G7V8X4</accession>
<reference evidence="6 7" key="2">
    <citation type="journal article" date="2012" name="Stand. Genomic Sci.">
        <title>Genome sequence of the moderately thermophilic, amino-acid-degrading and sulfur-reducing bacterium Thermovirga lienii type strain (Cas60314(T)).</title>
        <authorList>
            <person name="Goker M."/>
            <person name="Saunders E."/>
            <person name="Lapidus A."/>
            <person name="Nolan M."/>
            <person name="Lucas S."/>
            <person name="Hammon N."/>
            <person name="Deshpande S."/>
            <person name="Cheng J.F."/>
            <person name="Han C."/>
            <person name="Tapia R."/>
            <person name="Goodwin L.A."/>
            <person name="Pitluck S."/>
            <person name="Liolios K."/>
            <person name="Mavromatis K."/>
            <person name="Pagani I."/>
            <person name="Ivanova N."/>
            <person name="Mikhailova N."/>
            <person name="Pati A."/>
            <person name="Chen A."/>
            <person name="Palaniappan K."/>
            <person name="Land M."/>
            <person name="Chang Y.J."/>
            <person name="Jeffries C.D."/>
            <person name="Brambilla E.M."/>
            <person name="Rohde M."/>
            <person name="Spring S."/>
            <person name="Detter J.C."/>
            <person name="Woyke T."/>
            <person name="Bristow J."/>
            <person name="Eisen J.A."/>
            <person name="Markowitz V."/>
            <person name="Hugenholtz P."/>
            <person name="Kyrpides N.C."/>
            <person name="Klenk H.P."/>
        </authorList>
    </citation>
    <scope>NUCLEOTIDE SEQUENCE [LARGE SCALE GENOMIC DNA]</scope>
    <source>
        <strain evidence="7">ATCC BAA-1197 / DSM 17291 / Cas60314</strain>
    </source>
</reference>
<dbReference type="InterPro" id="IPR039376">
    <property type="entry name" value="Ferritin_CCC1_N"/>
</dbReference>
<dbReference type="STRING" id="580340.Tlie_1790"/>
<evidence type="ECO:0000256" key="1">
    <source>
        <dbReference type="ARBA" id="ARBA00004127"/>
    </source>
</evidence>
<feature type="transmembrane region" description="Helical" evidence="5">
    <location>
        <begin position="166"/>
        <end position="188"/>
    </location>
</feature>
<dbReference type="GO" id="GO:0005384">
    <property type="term" value="F:manganese ion transmembrane transporter activity"/>
    <property type="evidence" value="ECO:0007669"/>
    <property type="project" value="InterPro"/>
</dbReference>
<feature type="transmembrane region" description="Helical" evidence="5">
    <location>
        <begin position="230"/>
        <end position="249"/>
    </location>
</feature>
<gene>
    <name evidence="6" type="ordered locus">Tlie_1790</name>
</gene>
<evidence type="ECO:0000256" key="3">
    <source>
        <dbReference type="ARBA" id="ARBA00022989"/>
    </source>
</evidence>
<dbReference type="EMBL" id="CP003096">
    <property type="protein sequence ID" value="AER67508.1"/>
    <property type="molecule type" value="Genomic_DNA"/>
</dbReference>
<feature type="transmembrane region" description="Helical" evidence="5">
    <location>
        <begin position="135"/>
        <end position="160"/>
    </location>
</feature>
<feature type="transmembrane region" description="Helical" evidence="5">
    <location>
        <begin position="200"/>
        <end position="224"/>
    </location>
</feature>
<evidence type="ECO:0000256" key="4">
    <source>
        <dbReference type="ARBA" id="ARBA00023136"/>
    </source>
</evidence>
<dbReference type="CDD" id="cd02431">
    <property type="entry name" value="Ferritin_CCC1_C"/>
    <property type="match status" value="1"/>
</dbReference>
<dbReference type="AlphaFoldDB" id="G7V8X4"/>
<dbReference type="HOGENOM" id="CLU_065373_1_0_0"/>
<dbReference type="eggNOG" id="COG1814">
    <property type="taxonomic scope" value="Bacteria"/>
</dbReference>
<protein>
    <recommendedName>
        <fullName evidence="8">Rubrerythrin diiron-binding domain-containing protein</fullName>
    </recommendedName>
</protein>
<dbReference type="GO" id="GO:0030026">
    <property type="term" value="P:intracellular manganese ion homeostasis"/>
    <property type="evidence" value="ECO:0007669"/>
    <property type="project" value="InterPro"/>
</dbReference>
<dbReference type="Proteomes" id="UP000005868">
    <property type="component" value="Chromosome"/>
</dbReference>
<dbReference type="SUPFAM" id="SSF47240">
    <property type="entry name" value="Ferritin-like"/>
    <property type="match status" value="1"/>
</dbReference>
<dbReference type="InterPro" id="IPR008217">
    <property type="entry name" value="Ccc1_fam"/>
</dbReference>
<dbReference type="Pfam" id="PF01988">
    <property type="entry name" value="VIT1"/>
    <property type="match status" value="2"/>
</dbReference>
<feature type="transmembrane region" description="Helical" evidence="5">
    <location>
        <begin position="261"/>
        <end position="282"/>
    </location>
</feature>
<evidence type="ECO:0000313" key="6">
    <source>
        <dbReference type="EMBL" id="AER67508.1"/>
    </source>
</evidence>
<reference evidence="7" key="1">
    <citation type="submission" date="2011-10" db="EMBL/GenBank/DDBJ databases">
        <title>The complete genome of chromosome of Thermovirga lienii DSM 17291.</title>
        <authorList>
            <consortium name="US DOE Joint Genome Institute (JGI-PGF)"/>
            <person name="Lucas S."/>
            <person name="Copeland A."/>
            <person name="Lapidus A."/>
            <person name="Glavina del Rio T."/>
            <person name="Dalin E."/>
            <person name="Tice H."/>
            <person name="Bruce D."/>
            <person name="Goodwin L."/>
            <person name="Pitluck S."/>
            <person name="Peters L."/>
            <person name="Mikhailova N."/>
            <person name="Saunders E."/>
            <person name="Kyrpides N."/>
            <person name="Mavromatis K."/>
            <person name="Ivanova N."/>
            <person name="Last F.I."/>
            <person name="Brettin T."/>
            <person name="Detter J.C."/>
            <person name="Han C."/>
            <person name="Larimer F."/>
            <person name="Land M."/>
            <person name="Hauser L."/>
            <person name="Markowitz V."/>
            <person name="Cheng J.-F."/>
            <person name="Hugenholtz P."/>
            <person name="Woyke T."/>
            <person name="Wu D."/>
            <person name="Spring S."/>
            <person name="Schroeder M."/>
            <person name="Brambilla E.-M."/>
            <person name="Klenk H.-P."/>
            <person name="Eisen J.A."/>
        </authorList>
    </citation>
    <scope>NUCLEOTIDE SEQUENCE [LARGE SCALE GENOMIC DNA]</scope>
    <source>
        <strain evidence="7">ATCC BAA-1197 / DSM 17291 / Cas60314</strain>
    </source>
</reference>
<name>G7V8X4_THELD</name>